<dbReference type="InterPro" id="IPR020846">
    <property type="entry name" value="MFS_dom"/>
</dbReference>
<dbReference type="PROSITE" id="PS50850">
    <property type="entry name" value="MFS"/>
    <property type="match status" value="1"/>
</dbReference>
<feature type="transmembrane region" description="Helical" evidence="4">
    <location>
        <begin position="250"/>
        <end position="270"/>
    </location>
</feature>
<dbReference type="InterPro" id="IPR036259">
    <property type="entry name" value="MFS_trans_sf"/>
</dbReference>
<gene>
    <name evidence="6" type="ORF">GCM10007875_14430</name>
</gene>
<sequence>MSKTSPIPRSIWALGFVSLLMDISSEMVHSLLPLFLTGVLGASAVWVGLIEGVGEATAMLVKVFSGPLSDYLGKRKPLAVFGYTLGALSKPLFALAPTVGWVMGARVTDRIGKGIRGAPRDALIADLTDHTNRGAAYGLRQSLDTIGALLGPLLAVWLMVLLHDEYRKVFWMAAVPGLLAASLLILAVREPAAEVKSSAQARVNPLQFDALRSFPKAFWWVVGIGGVFSLCRFSEAFLVLRAQQTGLELAYAPMVIVVMSLVYSVSAFPLGKLSDKMDARWLLMIGVVVLVCADLTLGAFHSVYSVMAGVALWGLHMGFTQGVLSALVARNSPKHLRGTAFGLFNLISGLTILGASLLAGVLWEDFGSAYTFYTGAGLGILVLILITFARV</sequence>
<keyword evidence="1 4" id="KW-0812">Transmembrane</keyword>
<dbReference type="Gene3D" id="1.20.1250.20">
    <property type="entry name" value="MFS general substrate transporter like domains"/>
    <property type="match status" value="1"/>
</dbReference>
<accession>A0ABQ5YTY0</accession>
<feature type="transmembrane region" description="Helical" evidence="4">
    <location>
        <begin position="169"/>
        <end position="188"/>
    </location>
</feature>
<evidence type="ECO:0000256" key="1">
    <source>
        <dbReference type="ARBA" id="ARBA00022692"/>
    </source>
</evidence>
<keyword evidence="3 4" id="KW-0472">Membrane</keyword>
<protein>
    <submittedName>
        <fullName evidence="6">MFS transporter</fullName>
    </submittedName>
</protein>
<evidence type="ECO:0000313" key="6">
    <source>
        <dbReference type="EMBL" id="GLR26353.1"/>
    </source>
</evidence>
<feature type="transmembrane region" description="Helical" evidence="4">
    <location>
        <begin position="282"/>
        <end position="304"/>
    </location>
</feature>
<evidence type="ECO:0000256" key="2">
    <source>
        <dbReference type="ARBA" id="ARBA00022989"/>
    </source>
</evidence>
<dbReference type="CDD" id="cd17370">
    <property type="entry name" value="MFS_MJ1317_like"/>
    <property type="match status" value="1"/>
</dbReference>
<evidence type="ECO:0000259" key="5">
    <source>
        <dbReference type="PROSITE" id="PS50850"/>
    </source>
</evidence>
<feature type="transmembrane region" description="Helical" evidence="4">
    <location>
        <begin position="341"/>
        <end position="363"/>
    </location>
</feature>
<evidence type="ECO:0000313" key="7">
    <source>
        <dbReference type="Proteomes" id="UP001156664"/>
    </source>
</evidence>
<feature type="domain" description="Major facilitator superfamily (MFS) profile" evidence="5">
    <location>
        <begin position="10"/>
        <end position="391"/>
    </location>
</feature>
<feature type="transmembrane region" description="Helical" evidence="4">
    <location>
        <begin position="217"/>
        <end position="238"/>
    </location>
</feature>
<feature type="transmembrane region" description="Helical" evidence="4">
    <location>
        <begin position="143"/>
        <end position="163"/>
    </location>
</feature>
<dbReference type="SUPFAM" id="SSF103473">
    <property type="entry name" value="MFS general substrate transporter"/>
    <property type="match status" value="1"/>
</dbReference>
<reference evidence="7" key="1">
    <citation type="journal article" date="2019" name="Int. J. Syst. Evol. Microbiol.">
        <title>The Global Catalogue of Microorganisms (GCM) 10K type strain sequencing project: providing services to taxonomists for standard genome sequencing and annotation.</title>
        <authorList>
            <consortium name="The Broad Institute Genomics Platform"/>
            <consortium name="The Broad Institute Genome Sequencing Center for Infectious Disease"/>
            <person name="Wu L."/>
            <person name="Ma J."/>
        </authorList>
    </citation>
    <scope>NUCLEOTIDE SEQUENCE [LARGE SCALE GENOMIC DNA]</scope>
    <source>
        <strain evidence="7">NBRC 105857</strain>
    </source>
</reference>
<keyword evidence="2 4" id="KW-1133">Transmembrane helix</keyword>
<feature type="transmembrane region" description="Helical" evidence="4">
    <location>
        <begin position="369"/>
        <end position="389"/>
    </location>
</feature>
<evidence type="ECO:0000256" key="4">
    <source>
        <dbReference type="SAM" id="Phobius"/>
    </source>
</evidence>
<name>A0ABQ5YTY0_9BURK</name>
<feature type="transmembrane region" description="Helical" evidence="4">
    <location>
        <begin position="31"/>
        <end position="50"/>
    </location>
</feature>
<dbReference type="RefSeq" id="WP_284280918.1">
    <property type="nucleotide sequence ID" value="NZ_BSOJ01000015.1"/>
</dbReference>
<keyword evidence="7" id="KW-1185">Reference proteome</keyword>
<feature type="transmembrane region" description="Helical" evidence="4">
    <location>
        <begin position="80"/>
        <end position="103"/>
    </location>
</feature>
<proteinExistence type="predicted"/>
<dbReference type="PANTHER" id="PTHR23518">
    <property type="entry name" value="C-METHYLTRANSFERASE"/>
    <property type="match status" value="1"/>
</dbReference>
<dbReference type="EMBL" id="BSOJ01000015">
    <property type="protein sequence ID" value="GLR26353.1"/>
    <property type="molecule type" value="Genomic_DNA"/>
</dbReference>
<organism evidence="6 7">
    <name type="scientific">Limnobacter litoralis</name>
    <dbReference type="NCBI Taxonomy" id="481366"/>
    <lineage>
        <taxon>Bacteria</taxon>
        <taxon>Pseudomonadati</taxon>
        <taxon>Pseudomonadota</taxon>
        <taxon>Betaproteobacteria</taxon>
        <taxon>Burkholderiales</taxon>
        <taxon>Burkholderiaceae</taxon>
        <taxon>Limnobacter</taxon>
    </lineage>
</organism>
<comment type="caution">
    <text evidence="6">The sequence shown here is derived from an EMBL/GenBank/DDBJ whole genome shotgun (WGS) entry which is preliminary data.</text>
</comment>
<dbReference type="Pfam" id="PF07690">
    <property type="entry name" value="MFS_1"/>
    <property type="match status" value="1"/>
</dbReference>
<dbReference type="Proteomes" id="UP001156664">
    <property type="component" value="Unassembled WGS sequence"/>
</dbReference>
<feature type="transmembrane region" description="Helical" evidence="4">
    <location>
        <begin position="310"/>
        <end position="329"/>
    </location>
</feature>
<dbReference type="InterPro" id="IPR011701">
    <property type="entry name" value="MFS"/>
</dbReference>
<dbReference type="PANTHER" id="PTHR23518:SF2">
    <property type="entry name" value="MAJOR FACILITATOR SUPERFAMILY TRANSPORTER"/>
    <property type="match status" value="1"/>
</dbReference>
<evidence type="ECO:0000256" key="3">
    <source>
        <dbReference type="ARBA" id="ARBA00023136"/>
    </source>
</evidence>